<keyword evidence="2" id="KW-1185">Reference proteome</keyword>
<gene>
    <name evidence="1" type="ORF">TNO020_430197</name>
</gene>
<evidence type="ECO:0000313" key="2">
    <source>
        <dbReference type="Proteomes" id="UP000234211"/>
    </source>
</evidence>
<dbReference type="Proteomes" id="UP000234211">
    <property type="component" value="Unassembled WGS sequence"/>
</dbReference>
<dbReference type="PROSITE" id="PS51257">
    <property type="entry name" value="PROKAR_LIPOPROTEIN"/>
    <property type="match status" value="1"/>
</dbReference>
<protein>
    <recommendedName>
        <fullName evidence="3">Lipoprotein</fullName>
    </recommendedName>
</protein>
<dbReference type="EMBL" id="OENF01000038">
    <property type="protein sequence ID" value="SOS75191.1"/>
    <property type="molecule type" value="Genomic_DNA"/>
</dbReference>
<sequence length="195" mass="21792">MKTTIMKTTIMKTIKYISKFIGLIIAITLLISCYENNQEDDLIDPVSDGNSFYELKINGVTYENKAISNASAIVVKGIDEETKKAINTTSAFIENEQIRFNAVIVKIDEQLKSLESNQEEYSTIIITLNNKMYFSKTGTITIKKEKPYGIFNLTTHQVGAGKTAILFEFSGTFIDVNEIEIPISGKINVAKEQAI</sequence>
<dbReference type="AlphaFoldDB" id="A0A2H1YII1"/>
<proteinExistence type="predicted"/>
<organism evidence="1 2">
    <name type="scientific">Tenacibaculum piscium</name>
    <dbReference type="NCBI Taxonomy" id="1458515"/>
    <lineage>
        <taxon>Bacteria</taxon>
        <taxon>Pseudomonadati</taxon>
        <taxon>Bacteroidota</taxon>
        <taxon>Flavobacteriia</taxon>
        <taxon>Flavobacteriales</taxon>
        <taxon>Flavobacteriaceae</taxon>
        <taxon>Tenacibaculum</taxon>
    </lineage>
</organism>
<reference evidence="2" key="1">
    <citation type="submission" date="2017-11" db="EMBL/GenBank/DDBJ databases">
        <authorList>
            <person name="Duchaud E."/>
        </authorList>
    </citation>
    <scope>NUCLEOTIDE SEQUENCE [LARGE SCALE GENOMIC DNA]</scope>
    <source>
        <strain evidence="2">Tenacibaculum sp. TNO020</strain>
    </source>
</reference>
<evidence type="ECO:0000313" key="1">
    <source>
        <dbReference type="EMBL" id="SOS75191.1"/>
    </source>
</evidence>
<dbReference type="RefSeq" id="WP_101917826.1">
    <property type="nucleotide sequence ID" value="NZ_OENF01000038.1"/>
</dbReference>
<name>A0A2H1YII1_9FLAO</name>
<accession>A0A2H1YII1</accession>
<evidence type="ECO:0008006" key="3">
    <source>
        <dbReference type="Google" id="ProtNLM"/>
    </source>
</evidence>